<dbReference type="InterPro" id="IPR036971">
    <property type="entry name" value="PDEase_catalytic_dom_sf"/>
</dbReference>
<gene>
    <name evidence="4" type="ORF">LAZ67_1008234</name>
</gene>
<dbReference type="Pfam" id="PF00233">
    <property type="entry name" value="PDEase_I"/>
    <property type="match status" value="1"/>
</dbReference>
<protein>
    <submittedName>
        <fullName evidence="4">PDE1C</fullName>
    </submittedName>
</protein>
<keyword evidence="5" id="KW-1185">Reference proteome</keyword>
<evidence type="ECO:0000256" key="1">
    <source>
        <dbReference type="ARBA" id="ARBA00022723"/>
    </source>
</evidence>
<dbReference type="InterPro" id="IPR023088">
    <property type="entry name" value="PDEase"/>
</dbReference>
<dbReference type="InterPro" id="IPR002073">
    <property type="entry name" value="PDEase_catalytic_dom"/>
</dbReference>
<keyword evidence="2" id="KW-0378">Hydrolase</keyword>
<feature type="domain" description="PDEase" evidence="3">
    <location>
        <begin position="1"/>
        <end position="89"/>
    </location>
</feature>
<proteinExistence type="predicted"/>
<dbReference type="PANTHER" id="PTHR11347">
    <property type="entry name" value="CYCLIC NUCLEOTIDE PHOSPHODIESTERASE"/>
    <property type="match status" value="1"/>
</dbReference>
<accession>A0ABY6K047</accession>
<name>A0ABY6K047_9ARAC</name>
<dbReference type="Proteomes" id="UP001235939">
    <property type="component" value="Chromosome 01"/>
</dbReference>
<reference evidence="4 5" key="1">
    <citation type="submission" date="2022-01" db="EMBL/GenBank/DDBJ databases">
        <title>A chromosomal length assembly of Cordylochernes scorpioides.</title>
        <authorList>
            <person name="Zeh D."/>
            <person name="Zeh J."/>
        </authorList>
    </citation>
    <scope>NUCLEOTIDE SEQUENCE [LARGE SCALE GENOMIC DNA]</scope>
    <source>
        <strain evidence="4">IN4F17</strain>
        <tissue evidence="4">Whole Body</tissue>
    </source>
</reference>
<evidence type="ECO:0000313" key="4">
    <source>
        <dbReference type="EMBL" id="UYV62211.1"/>
    </source>
</evidence>
<organism evidence="4 5">
    <name type="scientific">Cordylochernes scorpioides</name>
    <dbReference type="NCBI Taxonomy" id="51811"/>
    <lineage>
        <taxon>Eukaryota</taxon>
        <taxon>Metazoa</taxon>
        <taxon>Ecdysozoa</taxon>
        <taxon>Arthropoda</taxon>
        <taxon>Chelicerata</taxon>
        <taxon>Arachnida</taxon>
        <taxon>Pseudoscorpiones</taxon>
        <taxon>Cheliferoidea</taxon>
        <taxon>Chernetidae</taxon>
        <taxon>Cordylochernes</taxon>
    </lineage>
</organism>
<dbReference type="PRINTS" id="PR00387">
    <property type="entry name" value="PDIESTERASE1"/>
</dbReference>
<evidence type="ECO:0000256" key="2">
    <source>
        <dbReference type="ARBA" id="ARBA00022801"/>
    </source>
</evidence>
<keyword evidence="1" id="KW-0479">Metal-binding</keyword>
<sequence>MCDDRVDKPKALSLILHCSDISHPSKDWSVHHRWTELLMEEFFRQGDKEHELGLPYSPLCDRNATLIPESQIGEFVGNIFIYRAANQNG</sequence>
<evidence type="ECO:0000313" key="5">
    <source>
        <dbReference type="Proteomes" id="UP001235939"/>
    </source>
</evidence>
<dbReference type="Gene3D" id="1.10.1300.10">
    <property type="entry name" value="3'5'-cyclic nucleotide phosphodiesterase, catalytic domain"/>
    <property type="match status" value="1"/>
</dbReference>
<dbReference type="EMBL" id="CP092863">
    <property type="protein sequence ID" value="UYV62211.1"/>
    <property type="molecule type" value="Genomic_DNA"/>
</dbReference>
<dbReference type="SUPFAM" id="SSF109604">
    <property type="entry name" value="HD-domain/PDEase-like"/>
    <property type="match status" value="1"/>
</dbReference>
<dbReference type="PROSITE" id="PS51845">
    <property type="entry name" value="PDEASE_I_2"/>
    <property type="match status" value="1"/>
</dbReference>
<evidence type="ECO:0000259" key="3">
    <source>
        <dbReference type="PROSITE" id="PS51845"/>
    </source>
</evidence>